<dbReference type="OrthoDB" id="2079373at2"/>
<dbReference type="EMBL" id="NIOJ01000055">
    <property type="protein sequence ID" value="PNT96013.1"/>
    <property type="molecule type" value="Genomic_DNA"/>
</dbReference>
<gene>
    <name evidence="1" type="ORF">CDQ84_15965</name>
</gene>
<organism evidence="1 2">
    <name type="scientific">Clostridium thermosuccinogenes</name>
    <dbReference type="NCBI Taxonomy" id="84032"/>
    <lineage>
        <taxon>Bacteria</taxon>
        <taxon>Bacillati</taxon>
        <taxon>Bacillota</taxon>
        <taxon>Clostridia</taxon>
        <taxon>Eubacteriales</taxon>
        <taxon>Clostridiaceae</taxon>
        <taxon>Clostridium</taxon>
    </lineage>
</organism>
<dbReference type="Gene3D" id="2.60.40.10">
    <property type="entry name" value="Immunoglobulins"/>
    <property type="match status" value="1"/>
</dbReference>
<reference evidence="2" key="1">
    <citation type="submission" date="2017-06" db="EMBL/GenBank/DDBJ databases">
        <title>Investigating the central metabolism of Clostridium thermosuccinogenes.</title>
        <authorList>
            <person name="Koendjbiharie J.G."/>
            <person name="Van Kranenburg R."/>
            <person name="Vriesendorp B."/>
        </authorList>
    </citation>
    <scope>NUCLEOTIDE SEQUENCE [LARGE SCALE GENOMIC DNA]</scope>
    <source>
        <strain evidence="2">DSM 5806</strain>
    </source>
</reference>
<proteinExistence type="predicted"/>
<evidence type="ECO:0000313" key="2">
    <source>
        <dbReference type="Proteomes" id="UP000236151"/>
    </source>
</evidence>
<dbReference type="Proteomes" id="UP000236151">
    <property type="component" value="Unassembled WGS sequence"/>
</dbReference>
<protein>
    <recommendedName>
        <fullName evidence="3">SD-repeat containing protein B domain-containing protein</fullName>
    </recommendedName>
</protein>
<evidence type="ECO:0008006" key="3">
    <source>
        <dbReference type="Google" id="ProtNLM"/>
    </source>
</evidence>
<dbReference type="RefSeq" id="WP_103082736.1">
    <property type="nucleotide sequence ID" value="NZ_CP021850.1"/>
</dbReference>
<sequence length="670" mass="75694">MIRMRSYKVIHGIVFDDANNNGIRDKSEMPLEGVVLNIYRVEEVKKANADNEEGVIVYNEKHIGRVVTNSWGEYSLVVSEGLYSVNLDVGTLPVGKGVVEANRFIGAGYKRSIDFAVKDVAEIQVGDGFKSKAYLGDDIVLQPVFKDSSGSKLVANVRLASDDDEVEVDMNRCSIKANAFKEKEISIKIDAGKIKASYPIKIELPEVCSLDRINLASRMGVVDEHTRIRLLLQALSADKGLPDEYRSKIPIKSGTPMIEELVRYTGRQDADSELVKRIKQFFSNSIPKLDRVYTSPSGYFRIHYTTTGPNSVVSSRWYSRTAVPLYIQSIGKAFDEVKKFTCETRGFRTPLSDQGKKGMDVYVYDLKGKYGVTFSSEYHNDKKYNTRVASSYICIDNNYSSSKGFEKSREECMTVTVAHEFFHAVQYAYNVDADSWWKEASATWNEDEIYTGVNDYVRYLEKFFSAPQKTLENSGYGGVVFAKFLSENYGGYEIIKRIWEYQAAGYKNSVSAIDRAIKDVSPGSDFGVAFDIFTAYNFNPEQYYKEGRLWKAKVALQGTYDAYPVAATKNRMDHLAANYILFKAAPELDGRNLKIAIDGSDKARWGFKIQKRNASDGKCNITNISSEGYYNRTEIIVDDPRKRYSEICLIPANLEKERDGLEYTFSADIL</sequence>
<accession>A0A2K2F8N2</accession>
<dbReference type="AlphaFoldDB" id="A0A2K2F8N2"/>
<comment type="caution">
    <text evidence="1">The sequence shown here is derived from an EMBL/GenBank/DDBJ whole genome shotgun (WGS) entry which is preliminary data.</text>
</comment>
<keyword evidence="2" id="KW-1185">Reference proteome</keyword>
<name>A0A2K2F8N2_9CLOT</name>
<evidence type="ECO:0000313" key="1">
    <source>
        <dbReference type="EMBL" id="PNT96013.1"/>
    </source>
</evidence>
<dbReference type="InterPro" id="IPR013783">
    <property type="entry name" value="Ig-like_fold"/>
</dbReference>
<dbReference type="KEGG" id="cthd:CDO33_05225"/>
<dbReference type="NCBIfam" id="NF045524">
    <property type="entry name" value="MXAN_6640_HExxH"/>
    <property type="match status" value="1"/>
</dbReference>